<dbReference type="EMBL" id="BARU01023606">
    <property type="protein sequence ID" value="GAH55066.1"/>
    <property type="molecule type" value="Genomic_DNA"/>
</dbReference>
<evidence type="ECO:0000313" key="1">
    <source>
        <dbReference type="EMBL" id="GAH55066.1"/>
    </source>
</evidence>
<reference evidence="1" key="1">
    <citation type="journal article" date="2014" name="Front. Microbiol.">
        <title>High frequency of phylogenetically diverse reductive dehalogenase-homologous genes in deep subseafloor sedimentary metagenomes.</title>
        <authorList>
            <person name="Kawai M."/>
            <person name="Futagami T."/>
            <person name="Toyoda A."/>
            <person name="Takaki Y."/>
            <person name="Nishi S."/>
            <person name="Hori S."/>
            <person name="Arai W."/>
            <person name="Tsubouchi T."/>
            <person name="Morono Y."/>
            <person name="Uchiyama I."/>
            <person name="Ito T."/>
            <person name="Fujiyama A."/>
            <person name="Inagaki F."/>
            <person name="Takami H."/>
        </authorList>
    </citation>
    <scope>NUCLEOTIDE SEQUENCE</scope>
    <source>
        <strain evidence="1">Expedition CK06-06</strain>
    </source>
</reference>
<accession>X1GAZ6</accession>
<sequence>MRQQIKSKIVYKRRDFEITESQRCNEPFYWAYRLPYYENVKGFKDLKEAKNYINDLIKREGEKNQ</sequence>
<gene>
    <name evidence="1" type="ORF">S03H2_38286</name>
</gene>
<dbReference type="AlphaFoldDB" id="X1GAZ6"/>
<proteinExistence type="predicted"/>
<organism evidence="1">
    <name type="scientific">marine sediment metagenome</name>
    <dbReference type="NCBI Taxonomy" id="412755"/>
    <lineage>
        <taxon>unclassified sequences</taxon>
        <taxon>metagenomes</taxon>
        <taxon>ecological metagenomes</taxon>
    </lineage>
</organism>
<protein>
    <submittedName>
        <fullName evidence="1">Uncharacterized protein</fullName>
    </submittedName>
</protein>
<comment type="caution">
    <text evidence="1">The sequence shown here is derived from an EMBL/GenBank/DDBJ whole genome shotgun (WGS) entry which is preliminary data.</text>
</comment>
<name>X1GAZ6_9ZZZZ</name>